<evidence type="ECO:0000256" key="1">
    <source>
        <dbReference type="ARBA" id="ARBA00010552"/>
    </source>
</evidence>
<comment type="caution">
    <text evidence="2">The sequence shown here is derived from an EMBL/GenBank/DDBJ whole genome shotgun (WGS) entry which is preliminary data.</text>
</comment>
<evidence type="ECO:0000313" key="2">
    <source>
        <dbReference type="EMBL" id="GIJ11853.1"/>
    </source>
</evidence>
<dbReference type="Gene3D" id="3.30.1330.40">
    <property type="entry name" value="RutC-like"/>
    <property type="match status" value="1"/>
</dbReference>
<evidence type="ECO:0000313" key="3">
    <source>
        <dbReference type="Proteomes" id="UP000647017"/>
    </source>
</evidence>
<comment type="similarity">
    <text evidence="1">Belongs to the RutC family.</text>
</comment>
<sequence>MNHFQRPDGLPPVNGYSHVVSFSGTVVAVSGQVPMDEHGRAVGIDDPEEQTRQVFRNLEVALKAAGSDFARVVKLTVYLTDLDDLAVFRKVRDEYLDHSAPPASSLVQVKGLINPAFRVEIEALAVI</sequence>
<gene>
    <name evidence="2" type="ORF">Van01_50670</name>
</gene>
<accession>A0ABQ4I1S9</accession>
<proteinExistence type="inferred from homology"/>
<dbReference type="SUPFAM" id="SSF55298">
    <property type="entry name" value="YjgF-like"/>
    <property type="match status" value="1"/>
</dbReference>
<dbReference type="Proteomes" id="UP000647017">
    <property type="component" value="Unassembled WGS sequence"/>
</dbReference>
<dbReference type="RefSeq" id="WP_204012589.1">
    <property type="nucleotide sequence ID" value="NZ_BOOZ01000039.1"/>
</dbReference>
<keyword evidence="3" id="KW-1185">Reference proteome</keyword>
<dbReference type="InterPro" id="IPR006175">
    <property type="entry name" value="YjgF/YER057c/UK114"/>
</dbReference>
<protein>
    <submittedName>
        <fullName evidence="2">Enamine deaminase RidA</fullName>
    </submittedName>
</protein>
<dbReference type="CDD" id="cd00448">
    <property type="entry name" value="YjgF_YER057c_UK114_family"/>
    <property type="match status" value="1"/>
</dbReference>
<dbReference type="PANTHER" id="PTHR11803">
    <property type="entry name" value="2-IMINOBUTANOATE/2-IMINOPROPANOATE DEAMINASE RIDA"/>
    <property type="match status" value="1"/>
</dbReference>
<reference evidence="2 3" key="1">
    <citation type="submission" date="2021-01" db="EMBL/GenBank/DDBJ databases">
        <title>Whole genome shotgun sequence of Verrucosispora andamanensis NBRC 109075.</title>
        <authorList>
            <person name="Komaki H."/>
            <person name="Tamura T."/>
        </authorList>
    </citation>
    <scope>NUCLEOTIDE SEQUENCE [LARGE SCALE GENOMIC DNA]</scope>
    <source>
        <strain evidence="2 3">NBRC 109075</strain>
    </source>
</reference>
<name>A0ABQ4I1S9_9ACTN</name>
<dbReference type="PANTHER" id="PTHR11803:SF58">
    <property type="entry name" value="PROTEIN HMF1-RELATED"/>
    <property type="match status" value="1"/>
</dbReference>
<dbReference type="InterPro" id="IPR035959">
    <property type="entry name" value="RutC-like_sf"/>
</dbReference>
<organism evidence="2 3">
    <name type="scientific">Micromonospora andamanensis</name>
    <dbReference type="NCBI Taxonomy" id="1287068"/>
    <lineage>
        <taxon>Bacteria</taxon>
        <taxon>Bacillati</taxon>
        <taxon>Actinomycetota</taxon>
        <taxon>Actinomycetes</taxon>
        <taxon>Micromonosporales</taxon>
        <taxon>Micromonosporaceae</taxon>
        <taxon>Micromonospora</taxon>
    </lineage>
</organism>
<dbReference type="Pfam" id="PF01042">
    <property type="entry name" value="Ribonuc_L-PSP"/>
    <property type="match status" value="1"/>
</dbReference>
<dbReference type="EMBL" id="BOOZ01000039">
    <property type="protein sequence ID" value="GIJ11853.1"/>
    <property type="molecule type" value="Genomic_DNA"/>
</dbReference>